<accession>A0A8H6ZA11</accession>
<evidence type="ECO:0000313" key="3">
    <source>
        <dbReference type="Proteomes" id="UP000620124"/>
    </source>
</evidence>
<proteinExistence type="predicted"/>
<name>A0A8H6ZA11_9AGAR</name>
<dbReference type="Proteomes" id="UP000620124">
    <property type="component" value="Unassembled WGS sequence"/>
</dbReference>
<dbReference type="OrthoDB" id="2661395at2759"/>
<feature type="compositionally biased region" description="Basic and acidic residues" evidence="1">
    <location>
        <begin position="606"/>
        <end position="615"/>
    </location>
</feature>
<keyword evidence="3" id="KW-1185">Reference proteome</keyword>
<reference evidence="2" key="1">
    <citation type="submission" date="2020-05" db="EMBL/GenBank/DDBJ databases">
        <title>Mycena genomes resolve the evolution of fungal bioluminescence.</title>
        <authorList>
            <person name="Tsai I.J."/>
        </authorList>
    </citation>
    <scope>NUCLEOTIDE SEQUENCE</scope>
    <source>
        <strain evidence="2">CCC161011</strain>
    </source>
</reference>
<dbReference type="AlphaFoldDB" id="A0A8H6ZA11"/>
<feature type="region of interest" description="Disordered" evidence="1">
    <location>
        <begin position="567"/>
        <end position="615"/>
    </location>
</feature>
<sequence length="704" mass="80570">MDGDVEGKRKITVSLQHRDSPVHYYDVALPPGAAGMIREGLEWSTPVAMVGKIRAVYPSVTAAQVHSAWTEMSKILWKHAEMKLPSAKLLLKEFGNEVDVLDVHPSEGVEQLCFAMKKIIEPLHGKVVEIGLDATYGTNSKHLELYTVLGEYDNAGFPLSYCLLSTTGTNDLGKRKRALEAWACELRDRYGVIPVFIHVDKDMAEIGMARDVWNAKIQLCWWHLRKAVRTRLQQSKLSTTPYNVHRARAEFPSIDGEFKPHGRADPSEHEGGFLEDMAAASAQPSASATQGPNTVLIKIPATQPRTTALQDVTNTSSTAYLTMPADEMDIDKDNDDEDPKTRRAFCPTELREPIVQLMERHLNTHPLIPGYSHPSPAGIREWAVKQMYNFCFEHDLPEAWAYLWENWYRQGRWELWARAEHPEIPRLKTTMMVESHWRRIKKDFLHHFHKPRVDLLVWILVAKLAPEYYRRLDNLLTNIGRFRQLSSWRKAFKSQWRICQDRPITLPLNEKYRPDPYRWAVQPVDPVFFLEVQRNRTIPFWSHPSLIPLLPPTGTAAATIPARENVVEHNNSNRSGARVAGDSDDSDVEGDDGSDFDSDDDLVGARNDEESHSGNKMFDERLTAYLKTVRDFCDGLEYQRNFQDSRFLATLEREGAGFFRLAENCLSRERRENSTRSPAPTTWERSTANAMFYRSRPSLSDQNT</sequence>
<evidence type="ECO:0000256" key="1">
    <source>
        <dbReference type="SAM" id="MobiDB-lite"/>
    </source>
</evidence>
<organism evidence="2 3">
    <name type="scientific">Mycena venus</name>
    <dbReference type="NCBI Taxonomy" id="2733690"/>
    <lineage>
        <taxon>Eukaryota</taxon>
        <taxon>Fungi</taxon>
        <taxon>Dikarya</taxon>
        <taxon>Basidiomycota</taxon>
        <taxon>Agaricomycotina</taxon>
        <taxon>Agaricomycetes</taxon>
        <taxon>Agaricomycetidae</taxon>
        <taxon>Agaricales</taxon>
        <taxon>Marasmiineae</taxon>
        <taxon>Mycenaceae</taxon>
        <taxon>Mycena</taxon>
    </lineage>
</organism>
<dbReference type="EMBL" id="JACAZI010000001">
    <property type="protein sequence ID" value="KAF7371915.1"/>
    <property type="molecule type" value="Genomic_DNA"/>
</dbReference>
<protein>
    <submittedName>
        <fullName evidence="2">SWIM-type domain-containing protein</fullName>
    </submittedName>
</protein>
<feature type="compositionally biased region" description="Acidic residues" evidence="1">
    <location>
        <begin position="582"/>
        <end position="602"/>
    </location>
</feature>
<gene>
    <name evidence="2" type="ORF">MVEN_00049200</name>
</gene>
<comment type="caution">
    <text evidence="2">The sequence shown here is derived from an EMBL/GenBank/DDBJ whole genome shotgun (WGS) entry which is preliminary data.</text>
</comment>
<evidence type="ECO:0000313" key="2">
    <source>
        <dbReference type="EMBL" id="KAF7371915.1"/>
    </source>
</evidence>